<evidence type="ECO:0000256" key="8">
    <source>
        <dbReference type="SAM" id="Phobius"/>
    </source>
</evidence>
<feature type="transmembrane region" description="Helical" evidence="8">
    <location>
        <begin position="115"/>
        <end position="141"/>
    </location>
</feature>
<name>A0ABW8YUI6_9FLAO</name>
<evidence type="ECO:0000313" key="9">
    <source>
        <dbReference type="EMBL" id="MFL9843833.1"/>
    </source>
</evidence>
<protein>
    <submittedName>
        <fullName evidence="9">Exosortase family protein XrtF</fullName>
    </submittedName>
</protein>
<organism evidence="9 10">
    <name type="scientific">Flavobacterium rhizosphaerae</name>
    <dbReference type="NCBI Taxonomy" id="3163298"/>
    <lineage>
        <taxon>Bacteria</taxon>
        <taxon>Pseudomonadati</taxon>
        <taxon>Bacteroidota</taxon>
        <taxon>Flavobacteriia</taxon>
        <taxon>Flavobacteriales</taxon>
        <taxon>Flavobacteriaceae</taxon>
        <taxon>Flavobacterium</taxon>
    </lineage>
</organism>
<proteinExistence type="predicted"/>
<feature type="transmembrane region" description="Helical" evidence="8">
    <location>
        <begin position="87"/>
        <end position="108"/>
    </location>
</feature>
<dbReference type="EMBL" id="JBELPZ010000003">
    <property type="protein sequence ID" value="MFL9843833.1"/>
    <property type="molecule type" value="Genomic_DNA"/>
</dbReference>
<evidence type="ECO:0000256" key="6">
    <source>
        <dbReference type="ARBA" id="ARBA00022989"/>
    </source>
</evidence>
<dbReference type="NCBIfam" id="TIGR04178">
    <property type="entry name" value="exo_archaeo"/>
    <property type="match status" value="1"/>
</dbReference>
<keyword evidence="7 8" id="KW-0472">Membrane</keyword>
<evidence type="ECO:0000256" key="2">
    <source>
        <dbReference type="ARBA" id="ARBA00022475"/>
    </source>
</evidence>
<keyword evidence="6 8" id="KW-1133">Transmembrane helix</keyword>
<dbReference type="InterPro" id="IPR026323">
    <property type="entry name" value="Exosortase-related_prot_XrtF"/>
</dbReference>
<sequence length="183" mass="21040">MDMFRANKPFFLFLLKFAGSYLLLSLLYRLYLMQFDAALFEPDGMTRLVAEQSRDIMIFFGENASIQRLYTEPSYRFFVNGRSVARVVEGCNAVNVMILFAAFVVAFSSTLKKTALYIVFGAVVIHILNVTRIALLNFGLFYYPEYGEILHDVVFPLFIYGVVFVLWVIWVIKFSGNVKKTKA</sequence>
<evidence type="ECO:0000256" key="3">
    <source>
        <dbReference type="ARBA" id="ARBA00022670"/>
    </source>
</evidence>
<keyword evidence="4 8" id="KW-0812">Transmembrane</keyword>
<evidence type="ECO:0000256" key="5">
    <source>
        <dbReference type="ARBA" id="ARBA00022801"/>
    </source>
</evidence>
<evidence type="ECO:0000256" key="1">
    <source>
        <dbReference type="ARBA" id="ARBA00004651"/>
    </source>
</evidence>
<keyword evidence="3" id="KW-0645">Protease</keyword>
<comment type="caution">
    <text evidence="9">The sequence shown here is derived from an EMBL/GenBank/DDBJ whole genome shotgun (WGS) entry which is preliminary data.</text>
</comment>
<keyword evidence="5" id="KW-0378">Hydrolase</keyword>
<dbReference type="NCBIfam" id="TIGR04128">
    <property type="entry name" value="exoso_Fjoh_1448"/>
    <property type="match status" value="1"/>
</dbReference>
<feature type="transmembrane region" description="Helical" evidence="8">
    <location>
        <begin position="12"/>
        <end position="31"/>
    </location>
</feature>
<feature type="transmembrane region" description="Helical" evidence="8">
    <location>
        <begin position="153"/>
        <end position="172"/>
    </location>
</feature>
<keyword evidence="2" id="KW-1003">Cell membrane</keyword>
<evidence type="ECO:0000256" key="7">
    <source>
        <dbReference type="ARBA" id="ARBA00023136"/>
    </source>
</evidence>
<evidence type="ECO:0000256" key="4">
    <source>
        <dbReference type="ARBA" id="ARBA00022692"/>
    </source>
</evidence>
<accession>A0ABW8YUI6</accession>
<dbReference type="InterPro" id="IPR026392">
    <property type="entry name" value="Exo/Archaeosortase_dom"/>
</dbReference>
<dbReference type="RefSeq" id="WP_408084082.1">
    <property type="nucleotide sequence ID" value="NZ_JBELPZ010000003.1"/>
</dbReference>
<gene>
    <name evidence="9" type="primary">xrtF</name>
    <name evidence="9" type="ORF">ABS766_05310</name>
</gene>
<keyword evidence="10" id="KW-1185">Reference proteome</keyword>
<evidence type="ECO:0000313" key="10">
    <source>
        <dbReference type="Proteomes" id="UP001629156"/>
    </source>
</evidence>
<comment type="subcellular location">
    <subcellularLocation>
        <location evidence="1">Cell membrane</location>
        <topology evidence="1">Multi-pass membrane protein</topology>
    </subcellularLocation>
</comment>
<reference evidence="9 10" key="1">
    <citation type="submission" date="2024-06" db="EMBL/GenBank/DDBJ databases">
        <authorList>
            <person name="Kaempfer P."/>
            <person name="Viver T."/>
        </authorList>
    </citation>
    <scope>NUCLEOTIDE SEQUENCE [LARGE SCALE GENOMIC DNA]</scope>
    <source>
        <strain evidence="9 10">ST-119</strain>
    </source>
</reference>
<dbReference type="Proteomes" id="UP001629156">
    <property type="component" value="Unassembled WGS sequence"/>
</dbReference>